<reference evidence="1" key="1">
    <citation type="submission" date="2021-02" db="EMBL/GenBank/DDBJ databases">
        <authorList>
            <person name="Nowell W R."/>
        </authorList>
    </citation>
    <scope>NUCLEOTIDE SEQUENCE</scope>
</reference>
<feature type="non-terminal residue" evidence="1">
    <location>
        <position position="1"/>
    </location>
</feature>
<evidence type="ECO:0000313" key="1">
    <source>
        <dbReference type="EMBL" id="CAF4181800.1"/>
    </source>
</evidence>
<accession>A0A8S2RPW2</accession>
<evidence type="ECO:0000313" key="2">
    <source>
        <dbReference type="Proteomes" id="UP000681722"/>
    </source>
</evidence>
<dbReference type="AlphaFoldDB" id="A0A8S2RPW2"/>
<name>A0A8S2RPW2_9BILA</name>
<organism evidence="1 2">
    <name type="scientific">Didymodactylos carnosus</name>
    <dbReference type="NCBI Taxonomy" id="1234261"/>
    <lineage>
        <taxon>Eukaryota</taxon>
        <taxon>Metazoa</taxon>
        <taxon>Spiralia</taxon>
        <taxon>Gnathifera</taxon>
        <taxon>Rotifera</taxon>
        <taxon>Eurotatoria</taxon>
        <taxon>Bdelloidea</taxon>
        <taxon>Philodinida</taxon>
        <taxon>Philodinidae</taxon>
        <taxon>Didymodactylos</taxon>
    </lineage>
</organism>
<dbReference type="EMBL" id="CAJOBC010052323">
    <property type="protein sequence ID" value="CAF4181800.1"/>
    <property type="molecule type" value="Genomic_DNA"/>
</dbReference>
<gene>
    <name evidence="1" type="ORF">SRO942_LOCUS30469</name>
</gene>
<sequence>SKMIPMFEKMGLISYKQDEDETKLQVIVKAQSYNMKSGMRRTVVI</sequence>
<dbReference type="Proteomes" id="UP000681722">
    <property type="component" value="Unassembled WGS sequence"/>
</dbReference>
<proteinExistence type="predicted"/>
<protein>
    <submittedName>
        <fullName evidence="1">Uncharacterized protein</fullName>
    </submittedName>
</protein>
<comment type="caution">
    <text evidence="1">The sequence shown here is derived from an EMBL/GenBank/DDBJ whole genome shotgun (WGS) entry which is preliminary data.</text>
</comment>